<gene>
    <name evidence="1" type="ORF">EVAR_39899_1</name>
</gene>
<sequence>MSVPCTTKNFRYIRVMDECNSVMLKGKSVIRPIAFKPLGAGAGAGAAGGRLSAAGERYGSTPALASRPPSHHALYGSSSDVRESRWCGSPQPASLSALPPAAAAPHHQRHHSALLYPTVELYKIWKVLTVRQLFILNTILKEHSVLTFDALLVASITSYVRPTCHYPDNAGVAIAAMVRFNGAVGAGSEAFCCRGCIYSARPPLSGRGDEIANKSMPAYK</sequence>
<dbReference type="EMBL" id="BGZK01000603">
    <property type="protein sequence ID" value="GBP52440.1"/>
    <property type="molecule type" value="Genomic_DNA"/>
</dbReference>
<dbReference type="AlphaFoldDB" id="A0A4C1WNK7"/>
<name>A0A4C1WNK7_EUMVA</name>
<organism evidence="1 2">
    <name type="scientific">Eumeta variegata</name>
    <name type="common">Bagworm moth</name>
    <name type="synonym">Eumeta japonica</name>
    <dbReference type="NCBI Taxonomy" id="151549"/>
    <lineage>
        <taxon>Eukaryota</taxon>
        <taxon>Metazoa</taxon>
        <taxon>Ecdysozoa</taxon>
        <taxon>Arthropoda</taxon>
        <taxon>Hexapoda</taxon>
        <taxon>Insecta</taxon>
        <taxon>Pterygota</taxon>
        <taxon>Neoptera</taxon>
        <taxon>Endopterygota</taxon>
        <taxon>Lepidoptera</taxon>
        <taxon>Glossata</taxon>
        <taxon>Ditrysia</taxon>
        <taxon>Tineoidea</taxon>
        <taxon>Psychidae</taxon>
        <taxon>Oiketicinae</taxon>
        <taxon>Eumeta</taxon>
    </lineage>
</organism>
<evidence type="ECO:0000313" key="2">
    <source>
        <dbReference type="Proteomes" id="UP000299102"/>
    </source>
</evidence>
<dbReference type="Proteomes" id="UP000299102">
    <property type="component" value="Unassembled WGS sequence"/>
</dbReference>
<evidence type="ECO:0000313" key="1">
    <source>
        <dbReference type="EMBL" id="GBP52440.1"/>
    </source>
</evidence>
<proteinExistence type="predicted"/>
<accession>A0A4C1WNK7</accession>
<comment type="caution">
    <text evidence="1">The sequence shown here is derived from an EMBL/GenBank/DDBJ whole genome shotgun (WGS) entry which is preliminary data.</text>
</comment>
<reference evidence="1 2" key="1">
    <citation type="journal article" date="2019" name="Commun. Biol.">
        <title>The bagworm genome reveals a unique fibroin gene that provides high tensile strength.</title>
        <authorList>
            <person name="Kono N."/>
            <person name="Nakamura H."/>
            <person name="Ohtoshi R."/>
            <person name="Tomita M."/>
            <person name="Numata K."/>
            <person name="Arakawa K."/>
        </authorList>
    </citation>
    <scope>NUCLEOTIDE SEQUENCE [LARGE SCALE GENOMIC DNA]</scope>
</reference>
<dbReference type="OrthoDB" id="10030037at2759"/>
<keyword evidence="2" id="KW-1185">Reference proteome</keyword>
<protein>
    <submittedName>
        <fullName evidence="1">Uncharacterized protein</fullName>
    </submittedName>
</protein>